<proteinExistence type="predicted"/>
<gene>
    <name evidence="2" type="ORF">Aru02nite_29930</name>
</gene>
<evidence type="ECO:0000313" key="3">
    <source>
        <dbReference type="Proteomes" id="UP000612808"/>
    </source>
</evidence>
<evidence type="ECO:0000313" key="2">
    <source>
        <dbReference type="EMBL" id="GID12104.1"/>
    </source>
</evidence>
<dbReference type="Proteomes" id="UP000612808">
    <property type="component" value="Unassembled WGS sequence"/>
</dbReference>
<organism evidence="2 3">
    <name type="scientific">Actinocatenispora rupis</name>
    <dbReference type="NCBI Taxonomy" id="519421"/>
    <lineage>
        <taxon>Bacteria</taxon>
        <taxon>Bacillati</taxon>
        <taxon>Actinomycetota</taxon>
        <taxon>Actinomycetes</taxon>
        <taxon>Micromonosporales</taxon>
        <taxon>Micromonosporaceae</taxon>
        <taxon>Actinocatenispora</taxon>
    </lineage>
</organism>
<comment type="caution">
    <text evidence="2">The sequence shown here is derived from an EMBL/GenBank/DDBJ whole genome shotgun (WGS) entry which is preliminary data.</text>
</comment>
<dbReference type="AlphaFoldDB" id="A0A8J3NE22"/>
<feature type="compositionally biased region" description="Low complexity" evidence="1">
    <location>
        <begin position="31"/>
        <end position="44"/>
    </location>
</feature>
<protein>
    <submittedName>
        <fullName evidence="2">Uncharacterized protein</fullName>
    </submittedName>
</protein>
<feature type="region of interest" description="Disordered" evidence="1">
    <location>
        <begin position="1"/>
        <end position="50"/>
    </location>
</feature>
<reference evidence="2" key="1">
    <citation type="submission" date="2021-01" db="EMBL/GenBank/DDBJ databases">
        <title>Whole genome shotgun sequence of Actinocatenispora rupis NBRC 107355.</title>
        <authorList>
            <person name="Komaki H."/>
            <person name="Tamura T."/>
        </authorList>
    </citation>
    <scope>NUCLEOTIDE SEQUENCE</scope>
    <source>
        <strain evidence="2">NBRC 107355</strain>
    </source>
</reference>
<feature type="compositionally biased region" description="Gly residues" evidence="1">
    <location>
        <begin position="1"/>
        <end position="12"/>
    </location>
</feature>
<name>A0A8J3NE22_9ACTN</name>
<sequence>MVWPVGGGGCGHAGTRQGGRVLDGQWQTGQDHGAFDAGVGDAAGRTQEVA</sequence>
<keyword evidence="3" id="KW-1185">Reference proteome</keyword>
<dbReference type="EMBL" id="BOMB01000017">
    <property type="protein sequence ID" value="GID12104.1"/>
    <property type="molecule type" value="Genomic_DNA"/>
</dbReference>
<evidence type="ECO:0000256" key="1">
    <source>
        <dbReference type="SAM" id="MobiDB-lite"/>
    </source>
</evidence>
<accession>A0A8J3NE22</accession>